<accession>A0A4Y2DWS1</accession>
<gene>
    <name evidence="8" type="primary">SIM2</name>
    <name evidence="8" type="ORF">AVEN_108247_1</name>
</gene>
<evidence type="ECO:0000256" key="4">
    <source>
        <dbReference type="ARBA" id="ARBA00023163"/>
    </source>
</evidence>
<dbReference type="AlphaFoldDB" id="A0A4Y2DWS1"/>
<dbReference type="GO" id="GO:0010557">
    <property type="term" value="P:positive regulation of macromolecule biosynthetic process"/>
    <property type="evidence" value="ECO:0007669"/>
    <property type="project" value="UniProtKB-ARBA"/>
</dbReference>
<dbReference type="GO" id="GO:0000977">
    <property type="term" value="F:RNA polymerase II transcription regulatory region sequence-specific DNA binding"/>
    <property type="evidence" value="ECO:0007669"/>
    <property type="project" value="TreeGrafter"/>
</dbReference>
<dbReference type="InterPro" id="IPR013655">
    <property type="entry name" value="PAS_fold_3"/>
</dbReference>
<keyword evidence="5" id="KW-0539">Nucleus</keyword>
<dbReference type="PANTHER" id="PTHR23043">
    <property type="entry name" value="HYPOXIA-INDUCIBLE FACTOR 1 ALPHA"/>
    <property type="match status" value="1"/>
</dbReference>
<protein>
    <submittedName>
        <fullName evidence="8">Single-minded 2</fullName>
    </submittedName>
</protein>
<feature type="domain" description="PAS fold-3" evidence="7">
    <location>
        <begin position="17"/>
        <end position="97"/>
    </location>
</feature>
<keyword evidence="9" id="KW-1185">Reference proteome</keyword>
<dbReference type="SMART" id="SM00086">
    <property type="entry name" value="PAC"/>
    <property type="match status" value="1"/>
</dbReference>
<organism evidence="8 9">
    <name type="scientific">Araneus ventricosus</name>
    <name type="common">Orbweaver spider</name>
    <name type="synonym">Epeira ventricosa</name>
    <dbReference type="NCBI Taxonomy" id="182803"/>
    <lineage>
        <taxon>Eukaryota</taxon>
        <taxon>Metazoa</taxon>
        <taxon>Ecdysozoa</taxon>
        <taxon>Arthropoda</taxon>
        <taxon>Chelicerata</taxon>
        <taxon>Arachnida</taxon>
        <taxon>Araneae</taxon>
        <taxon>Araneomorphae</taxon>
        <taxon>Entelegynae</taxon>
        <taxon>Araneoidea</taxon>
        <taxon>Araneidae</taxon>
        <taxon>Araneus</taxon>
    </lineage>
</organism>
<feature type="compositionally biased region" description="Basic residues" evidence="6">
    <location>
        <begin position="144"/>
        <end position="154"/>
    </location>
</feature>
<comment type="caution">
    <text evidence="8">The sequence shown here is derived from an EMBL/GenBank/DDBJ whole genome shotgun (WGS) entry which is preliminary data.</text>
</comment>
<dbReference type="GO" id="GO:0000981">
    <property type="term" value="F:DNA-binding transcription factor activity, RNA polymerase II-specific"/>
    <property type="evidence" value="ECO:0007669"/>
    <property type="project" value="TreeGrafter"/>
</dbReference>
<proteinExistence type="predicted"/>
<dbReference type="CDD" id="cd00130">
    <property type="entry name" value="PAS"/>
    <property type="match status" value="1"/>
</dbReference>
<evidence type="ECO:0000313" key="9">
    <source>
        <dbReference type="Proteomes" id="UP000499080"/>
    </source>
</evidence>
<dbReference type="NCBIfam" id="TIGR00229">
    <property type="entry name" value="sensory_box"/>
    <property type="match status" value="1"/>
</dbReference>
<keyword evidence="3" id="KW-0238">DNA-binding</keyword>
<evidence type="ECO:0000256" key="1">
    <source>
        <dbReference type="ARBA" id="ARBA00004123"/>
    </source>
</evidence>
<dbReference type="Pfam" id="PF08447">
    <property type="entry name" value="PAS_3"/>
    <property type="match status" value="1"/>
</dbReference>
<dbReference type="InterPro" id="IPR000014">
    <property type="entry name" value="PAS"/>
</dbReference>
<dbReference type="InterPro" id="IPR001610">
    <property type="entry name" value="PAC"/>
</dbReference>
<dbReference type="EMBL" id="BGPR01000448">
    <property type="protein sequence ID" value="GBM20797.1"/>
    <property type="molecule type" value="Genomic_DNA"/>
</dbReference>
<dbReference type="GO" id="GO:0005634">
    <property type="term" value="C:nucleus"/>
    <property type="evidence" value="ECO:0007669"/>
    <property type="project" value="UniProtKB-SubCell"/>
</dbReference>
<keyword evidence="2" id="KW-0805">Transcription regulation</keyword>
<sequence>MQSNKNYIVTQIVRWIVTNLTGYQPQDLIEKTLYHYLHGADCVQMRYSHDTLLHKGQVTTKYYRFLTKDGGWVWMQSYATVVHNTRSSRPHCIVSVNYVLSKQEAESMQLEVEQVRKPESLYSSSISSTQGNTTNGTSSTTPTRNRHQKAKNRKSPYLYDEANLGCLRVLKRCSKMPPRVVVHASRLVYQDFINIPEGPGVFGMVTPGTDERATPSLASSIG</sequence>
<keyword evidence="4" id="KW-0804">Transcription</keyword>
<comment type="subcellular location">
    <subcellularLocation>
        <location evidence="1">Nucleus</location>
    </subcellularLocation>
</comment>
<dbReference type="OrthoDB" id="6432012at2759"/>
<evidence type="ECO:0000256" key="5">
    <source>
        <dbReference type="ARBA" id="ARBA00023242"/>
    </source>
</evidence>
<evidence type="ECO:0000256" key="2">
    <source>
        <dbReference type="ARBA" id="ARBA00023015"/>
    </source>
</evidence>
<dbReference type="PANTHER" id="PTHR23043:SF36">
    <property type="entry name" value="PROTEIN SINGLE-MINDED"/>
    <property type="match status" value="1"/>
</dbReference>
<dbReference type="Gene3D" id="3.30.450.20">
    <property type="entry name" value="PAS domain"/>
    <property type="match status" value="1"/>
</dbReference>
<feature type="compositionally biased region" description="Low complexity" evidence="6">
    <location>
        <begin position="123"/>
        <end position="143"/>
    </location>
</feature>
<dbReference type="SUPFAM" id="SSF55785">
    <property type="entry name" value="PYP-like sensor domain (PAS domain)"/>
    <property type="match status" value="1"/>
</dbReference>
<evidence type="ECO:0000256" key="3">
    <source>
        <dbReference type="ARBA" id="ARBA00023125"/>
    </source>
</evidence>
<feature type="region of interest" description="Disordered" evidence="6">
    <location>
        <begin position="122"/>
        <end position="154"/>
    </location>
</feature>
<name>A0A4Y2DWS1_ARAVE</name>
<dbReference type="InterPro" id="IPR035965">
    <property type="entry name" value="PAS-like_dom_sf"/>
</dbReference>
<dbReference type="Proteomes" id="UP000499080">
    <property type="component" value="Unassembled WGS sequence"/>
</dbReference>
<evidence type="ECO:0000256" key="6">
    <source>
        <dbReference type="SAM" id="MobiDB-lite"/>
    </source>
</evidence>
<evidence type="ECO:0000313" key="8">
    <source>
        <dbReference type="EMBL" id="GBM20797.1"/>
    </source>
</evidence>
<reference evidence="8 9" key="1">
    <citation type="journal article" date="2019" name="Sci. Rep.">
        <title>Orb-weaving spider Araneus ventricosus genome elucidates the spidroin gene catalogue.</title>
        <authorList>
            <person name="Kono N."/>
            <person name="Nakamura H."/>
            <person name="Ohtoshi R."/>
            <person name="Moran D.A.P."/>
            <person name="Shinohara A."/>
            <person name="Yoshida Y."/>
            <person name="Fujiwara M."/>
            <person name="Mori M."/>
            <person name="Tomita M."/>
            <person name="Arakawa K."/>
        </authorList>
    </citation>
    <scope>NUCLEOTIDE SEQUENCE [LARGE SCALE GENOMIC DNA]</scope>
</reference>
<evidence type="ECO:0000259" key="7">
    <source>
        <dbReference type="Pfam" id="PF08447"/>
    </source>
</evidence>